<keyword evidence="5" id="KW-1185">Reference proteome</keyword>
<dbReference type="Pfam" id="PF01804">
    <property type="entry name" value="Penicil_amidase"/>
    <property type="match status" value="1"/>
</dbReference>
<gene>
    <name evidence="4" type="ORF">O3P16_00275</name>
</gene>
<sequence length="834" mass="93976">MRYVAFVISLIFTIALIFLGNTKFGVIPPLGKLLSPSHGFWKNAEPVNVDFSGAVNSKGLNGDVNVYLDDRLVPHIFAENDEDAYFAQGWLHAKFRLWQMEFQTHAAAGRLCEILGEKIDTNSVLEGHDRKFRRMGMNYAAENAINYITKNQPETLKVLEAYASGVNAYIRQLKPEDYPIEYKILDYAPEPWTPYKSVLFLKYMSYDLANDGDDFAYTNLLNEIGISKLEKMFPIMADSLSPIIPKGYPITPAAEADSTGKLIQPKSFAKAVVPASLDSLYLIKKDTSTIAWLQPQTDKDNGSNNWVVSPGKTQDSAAILANDPHLGISLPSLWYEVQIHTPVYNVYGVSFPGSPSVIIGFNDSIAWGVTNAMRDVMDFYEIQFVDSSMNQYVYNGDTLKTDWRTETISIRGKADYSEQIPMTIFGPVMYDGSYQSALKNGKAYAIKWKAHENISGFELDAFRNLNRAKNYDDYLNAIRYYDCPGQNFIFASKTGDIAWWQQASFPAKWRRQGDFVMPGWDSTYNWQFNIEQGNNLHLKKPATGFIATANQLPTGDTLQYPYYLGGHHDLYRGIIINRLLNSMNNITVNDMKQMQVNNYNIFAEMALPHLLKHLDESKLSGNAQAFVDICKTWNYDASADSKAQTIFDRWWVAFEELVWQDDVTLKSGLKAPWPERETLLEGIIKDSAYPFIDDERTPQRETISELVTAALIKTAGKLPNDASLAWGAYKNTSVNHLLKIAPFNRTNLNVGGGSFIINATKATHGPSWRMVVELGKETKAYGIYPGGQSGNPGSAFYDSFVKDWAIGKSNELWVMTANDKANEKIKWTITFKKA</sequence>
<dbReference type="PANTHER" id="PTHR34218">
    <property type="entry name" value="PEPTIDASE S45 PENICILLIN AMIDASE"/>
    <property type="match status" value="1"/>
</dbReference>
<dbReference type="PIRSF" id="PIRSF001227">
    <property type="entry name" value="Pen_acylase"/>
    <property type="match status" value="1"/>
</dbReference>
<dbReference type="InterPro" id="IPR029055">
    <property type="entry name" value="Ntn_hydrolases_N"/>
</dbReference>
<organism evidence="4 5">
    <name type="scientific">Polluticaenibacter yanchengensis</name>
    <dbReference type="NCBI Taxonomy" id="3014562"/>
    <lineage>
        <taxon>Bacteria</taxon>
        <taxon>Pseudomonadati</taxon>
        <taxon>Bacteroidota</taxon>
        <taxon>Chitinophagia</taxon>
        <taxon>Chitinophagales</taxon>
        <taxon>Chitinophagaceae</taxon>
        <taxon>Polluticaenibacter</taxon>
    </lineage>
</organism>
<dbReference type="Gene3D" id="1.10.439.10">
    <property type="entry name" value="Penicillin Amidohydrolase, domain 1"/>
    <property type="match status" value="1"/>
</dbReference>
<keyword evidence="2" id="KW-0378">Hydrolase</keyword>
<dbReference type="InterPro" id="IPR014395">
    <property type="entry name" value="Pen/GL7ACA/AHL_acylase"/>
</dbReference>
<dbReference type="CDD" id="cd03747">
    <property type="entry name" value="Ntn_PGA_like"/>
    <property type="match status" value="1"/>
</dbReference>
<reference evidence="4 5" key="1">
    <citation type="submission" date="2022-12" db="EMBL/GenBank/DDBJ databases">
        <title>Chitinophagaceae gen. sp. nov., a new member of the family Chitinophagaceae, isolated from soil in a chemical factory.</title>
        <authorList>
            <person name="Ke Z."/>
        </authorList>
    </citation>
    <scope>NUCLEOTIDE SEQUENCE [LARGE SCALE GENOMIC DNA]</scope>
    <source>
        <strain evidence="4 5">LY-5</strain>
    </source>
</reference>
<dbReference type="InterPro" id="IPR043147">
    <property type="entry name" value="Penicillin_amidase_A-knob"/>
</dbReference>
<accession>A0ABT4UEG2</accession>
<dbReference type="Gene3D" id="3.60.20.10">
    <property type="entry name" value="Glutamine Phosphoribosylpyrophosphate, subunit 1, domain 1"/>
    <property type="match status" value="1"/>
</dbReference>
<dbReference type="Gene3D" id="1.10.1400.10">
    <property type="match status" value="1"/>
</dbReference>
<dbReference type="Proteomes" id="UP001210231">
    <property type="component" value="Unassembled WGS sequence"/>
</dbReference>
<dbReference type="RefSeq" id="WP_407029559.1">
    <property type="nucleotide sequence ID" value="NZ_JAQGEF010000001.1"/>
</dbReference>
<dbReference type="InterPro" id="IPR002692">
    <property type="entry name" value="S45"/>
</dbReference>
<dbReference type="InterPro" id="IPR043146">
    <property type="entry name" value="Penicillin_amidase_N_B-knob"/>
</dbReference>
<evidence type="ECO:0000313" key="4">
    <source>
        <dbReference type="EMBL" id="MDA3613226.1"/>
    </source>
</evidence>
<comment type="caution">
    <text evidence="4">The sequence shown here is derived from an EMBL/GenBank/DDBJ whole genome shotgun (WGS) entry which is preliminary data.</text>
</comment>
<evidence type="ECO:0000313" key="5">
    <source>
        <dbReference type="Proteomes" id="UP001210231"/>
    </source>
</evidence>
<evidence type="ECO:0000256" key="3">
    <source>
        <dbReference type="ARBA" id="ARBA00023145"/>
    </source>
</evidence>
<evidence type="ECO:0000256" key="2">
    <source>
        <dbReference type="ARBA" id="ARBA00022801"/>
    </source>
</evidence>
<dbReference type="EMBL" id="JAQGEF010000001">
    <property type="protein sequence ID" value="MDA3613226.1"/>
    <property type="molecule type" value="Genomic_DNA"/>
</dbReference>
<name>A0ABT4UEG2_9BACT</name>
<dbReference type="PANTHER" id="PTHR34218:SF4">
    <property type="entry name" value="ACYL-HOMOSERINE LACTONE ACYLASE QUIP"/>
    <property type="match status" value="1"/>
</dbReference>
<dbReference type="SUPFAM" id="SSF56235">
    <property type="entry name" value="N-terminal nucleophile aminohydrolases (Ntn hydrolases)"/>
    <property type="match status" value="1"/>
</dbReference>
<dbReference type="InterPro" id="IPR023343">
    <property type="entry name" value="Penicillin_amidase_dom1"/>
</dbReference>
<dbReference type="Gene3D" id="2.30.120.10">
    <property type="match status" value="1"/>
</dbReference>
<proteinExistence type="inferred from homology"/>
<comment type="similarity">
    <text evidence="1">Belongs to the peptidase S45 family.</text>
</comment>
<keyword evidence="3" id="KW-0865">Zymogen</keyword>
<protein>
    <submittedName>
        <fullName evidence="4">Penicillin acylase family protein</fullName>
    </submittedName>
</protein>
<evidence type="ECO:0000256" key="1">
    <source>
        <dbReference type="ARBA" id="ARBA00006586"/>
    </source>
</evidence>